<dbReference type="Proteomes" id="UP001327560">
    <property type="component" value="Chromosome 7"/>
</dbReference>
<reference evidence="12 13" key="1">
    <citation type="submission" date="2023-10" db="EMBL/GenBank/DDBJ databases">
        <title>Chromosome-scale genome assembly provides insights into flower coloration mechanisms of Canna indica.</title>
        <authorList>
            <person name="Li C."/>
        </authorList>
    </citation>
    <scope>NUCLEOTIDE SEQUENCE [LARGE SCALE GENOMIC DNA]</scope>
    <source>
        <tissue evidence="12">Flower</tissue>
    </source>
</reference>
<dbReference type="PANTHER" id="PTHR22967:SF57">
    <property type="entry name" value="AUXILIN, ISOFORM A-RELATED"/>
    <property type="match status" value="1"/>
</dbReference>
<dbReference type="FunFam" id="1.10.510.10:FF:000349">
    <property type="entry name" value="probable serine/threonine-protein kinase DDB_G0280111"/>
    <property type="match status" value="1"/>
</dbReference>
<feature type="region of interest" description="Disordered" evidence="10">
    <location>
        <begin position="324"/>
        <end position="379"/>
    </location>
</feature>
<organism evidence="12 13">
    <name type="scientific">Canna indica</name>
    <name type="common">Indian-shot</name>
    <dbReference type="NCBI Taxonomy" id="4628"/>
    <lineage>
        <taxon>Eukaryota</taxon>
        <taxon>Viridiplantae</taxon>
        <taxon>Streptophyta</taxon>
        <taxon>Embryophyta</taxon>
        <taxon>Tracheophyta</taxon>
        <taxon>Spermatophyta</taxon>
        <taxon>Magnoliopsida</taxon>
        <taxon>Liliopsida</taxon>
        <taxon>Zingiberales</taxon>
        <taxon>Cannaceae</taxon>
        <taxon>Canna</taxon>
    </lineage>
</organism>
<proteinExistence type="predicted"/>
<dbReference type="Gene3D" id="1.10.510.10">
    <property type="entry name" value="Transferase(Phosphotransferase) domain 1"/>
    <property type="match status" value="1"/>
</dbReference>
<dbReference type="Pfam" id="PF00069">
    <property type="entry name" value="Pkinase"/>
    <property type="match status" value="1"/>
</dbReference>
<sequence length="671" mass="75342">MWMFKPFAGKEPVGLEGRTIDVGNVKIYVRNVLAEGGFSCVYIAQDVMQPSKHYALKHMICNDSESLDLVTKEISVMKLLRGHPNIVTLVAHTILDMGRRKEALLVMEFCEKSLATMLENRGVGYFEEKKILLIFRDVCNAVYAMHSQSPPAAHRDLKAENILLGFDGAWKLCDFGSTSTNHKCFDKPEEMGIEEDIIRKHTTPAYRAPEMWDLLRREVICEKVDIWALGCLLYRICYLKAAFDGESKLQILNGNYRIPDLPKYNAPLNSLIKDMLQASPNARPDILQARALLDHLIHLHETRLIWFRVNELLPVELQKHLPHGSAGSVAMRPSTSDSQRHGVPRKNLMSQRSPPPPSSQDSEVMHNSKSSHEASKSGGALGAFWSTQHAKDSTIVDNKGPSDVPINQSEVNQNRHSSLSKNEQQGNPVRRIDENNHKDFEINFFQDTNHGSQRKPTFENQAFNTFVADFDNKLNSKNNVSDDISKKGELEAEVVKLKEQLKKTNLEKSEITSKYEKLCAICRSQRQEIQELKQALAAANPTPPRKDRSRAHDSAVMPKEKIEETIWDLQQGMMANPSLSQRPDLKPWNAFAGKPQNQAVQMNNHPVSVGTTNGHQNVSSANSWGFNLDSFTSSSGPQVPRSTRQGNTPQMFNSGTTKKADSDQPAGWAGF</sequence>
<feature type="compositionally biased region" description="Basic and acidic residues" evidence="10">
    <location>
        <begin position="544"/>
        <end position="557"/>
    </location>
</feature>
<evidence type="ECO:0000256" key="3">
    <source>
        <dbReference type="ARBA" id="ARBA00022679"/>
    </source>
</evidence>
<keyword evidence="9" id="KW-0175">Coiled coil</keyword>
<dbReference type="AlphaFoldDB" id="A0AAQ3QLW1"/>
<dbReference type="EMBL" id="CP136896">
    <property type="protein sequence ID" value="WOL13966.1"/>
    <property type="molecule type" value="Genomic_DNA"/>
</dbReference>
<keyword evidence="13" id="KW-1185">Reference proteome</keyword>
<feature type="compositionally biased region" description="Polar residues" evidence="10">
    <location>
        <begin position="629"/>
        <end position="657"/>
    </location>
</feature>
<protein>
    <recommendedName>
        <fullName evidence="1">non-specific serine/threonine protein kinase</fullName>
        <ecNumber evidence="1">2.7.11.1</ecNumber>
    </recommendedName>
</protein>
<evidence type="ECO:0000256" key="8">
    <source>
        <dbReference type="ARBA" id="ARBA00048679"/>
    </source>
</evidence>
<keyword evidence="6" id="KW-0067">ATP-binding</keyword>
<evidence type="ECO:0000256" key="7">
    <source>
        <dbReference type="ARBA" id="ARBA00047899"/>
    </source>
</evidence>
<dbReference type="GO" id="GO:0004674">
    <property type="term" value="F:protein serine/threonine kinase activity"/>
    <property type="evidence" value="ECO:0007669"/>
    <property type="project" value="UniProtKB-KW"/>
</dbReference>
<feature type="region of interest" description="Disordered" evidence="10">
    <location>
        <begin position="393"/>
        <end position="435"/>
    </location>
</feature>
<evidence type="ECO:0000256" key="6">
    <source>
        <dbReference type="ARBA" id="ARBA00022840"/>
    </source>
</evidence>
<dbReference type="SMART" id="SM00220">
    <property type="entry name" value="S_TKc"/>
    <property type="match status" value="1"/>
</dbReference>
<evidence type="ECO:0000256" key="10">
    <source>
        <dbReference type="SAM" id="MobiDB-lite"/>
    </source>
</evidence>
<dbReference type="PANTHER" id="PTHR22967">
    <property type="entry name" value="SERINE/THREONINE PROTEIN KINASE"/>
    <property type="match status" value="1"/>
</dbReference>
<evidence type="ECO:0000259" key="11">
    <source>
        <dbReference type="PROSITE" id="PS50011"/>
    </source>
</evidence>
<feature type="compositionally biased region" description="Basic and acidic residues" evidence="10">
    <location>
        <begin position="363"/>
        <end position="375"/>
    </location>
</feature>
<feature type="region of interest" description="Disordered" evidence="10">
    <location>
        <begin position="536"/>
        <end position="557"/>
    </location>
</feature>
<gene>
    <name evidence="12" type="ORF">Cni_G22746</name>
</gene>
<evidence type="ECO:0000313" key="12">
    <source>
        <dbReference type="EMBL" id="WOL13966.1"/>
    </source>
</evidence>
<evidence type="ECO:0000313" key="13">
    <source>
        <dbReference type="Proteomes" id="UP001327560"/>
    </source>
</evidence>
<keyword evidence="2" id="KW-0723">Serine/threonine-protein kinase</keyword>
<name>A0AAQ3QLW1_9LILI</name>
<dbReference type="InterPro" id="IPR000719">
    <property type="entry name" value="Prot_kinase_dom"/>
</dbReference>
<dbReference type="GO" id="GO:0005737">
    <property type="term" value="C:cytoplasm"/>
    <property type="evidence" value="ECO:0007669"/>
    <property type="project" value="TreeGrafter"/>
</dbReference>
<feature type="compositionally biased region" description="Polar residues" evidence="10">
    <location>
        <begin position="405"/>
        <end position="427"/>
    </location>
</feature>
<feature type="domain" description="Protein kinase" evidence="11">
    <location>
        <begin position="27"/>
        <end position="298"/>
    </location>
</feature>
<feature type="region of interest" description="Disordered" evidence="10">
    <location>
        <begin position="629"/>
        <end position="671"/>
    </location>
</feature>
<dbReference type="GO" id="GO:0005524">
    <property type="term" value="F:ATP binding"/>
    <property type="evidence" value="ECO:0007669"/>
    <property type="project" value="UniProtKB-KW"/>
</dbReference>
<evidence type="ECO:0000256" key="9">
    <source>
        <dbReference type="SAM" id="Coils"/>
    </source>
</evidence>
<dbReference type="PROSITE" id="PS50011">
    <property type="entry name" value="PROTEIN_KINASE_DOM"/>
    <property type="match status" value="1"/>
</dbReference>
<evidence type="ECO:0000256" key="2">
    <source>
        <dbReference type="ARBA" id="ARBA00022527"/>
    </source>
</evidence>
<evidence type="ECO:0000256" key="5">
    <source>
        <dbReference type="ARBA" id="ARBA00022777"/>
    </source>
</evidence>
<dbReference type="InterPro" id="IPR011009">
    <property type="entry name" value="Kinase-like_dom_sf"/>
</dbReference>
<evidence type="ECO:0000256" key="1">
    <source>
        <dbReference type="ARBA" id="ARBA00012513"/>
    </source>
</evidence>
<comment type="catalytic activity">
    <reaction evidence="8">
        <text>L-seryl-[protein] + ATP = O-phospho-L-seryl-[protein] + ADP + H(+)</text>
        <dbReference type="Rhea" id="RHEA:17989"/>
        <dbReference type="Rhea" id="RHEA-COMP:9863"/>
        <dbReference type="Rhea" id="RHEA-COMP:11604"/>
        <dbReference type="ChEBI" id="CHEBI:15378"/>
        <dbReference type="ChEBI" id="CHEBI:29999"/>
        <dbReference type="ChEBI" id="CHEBI:30616"/>
        <dbReference type="ChEBI" id="CHEBI:83421"/>
        <dbReference type="ChEBI" id="CHEBI:456216"/>
        <dbReference type="EC" id="2.7.11.1"/>
    </reaction>
</comment>
<dbReference type="SUPFAM" id="SSF56112">
    <property type="entry name" value="Protein kinase-like (PK-like)"/>
    <property type="match status" value="1"/>
</dbReference>
<evidence type="ECO:0000256" key="4">
    <source>
        <dbReference type="ARBA" id="ARBA00022741"/>
    </source>
</evidence>
<dbReference type="EC" id="2.7.11.1" evidence="1"/>
<keyword evidence="5 12" id="KW-0418">Kinase</keyword>
<comment type="catalytic activity">
    <reaction evidence="7">
        <text>L-threonyl-[protein] + ATP = O-phospho-L-threonyl-[protein] + ADP + H(+)</text>
        <dbReference type="Rhea" id="RHEA:46608"/>
        <dbReference type="Rhea" id="RHEA-COMP:11060"/>
        <dbReference type="Rhea" id="RHEA-COMP:11605"/>
        <dbReference type="ChEBI" id="CHEBI:15378"/>
        <dbReference type="ChEBI" id="CHEBI:30013"/>
        <dbReference type="ChEBI" id="CHEBI:30616"/>
        <dbReference type="ChEBI" id="CHEBI:61977"/>
        <dbReference type="ChEBI" id="CHEBI:456216"/>
        <dbReference type="EC" id="2.7.11.1"/>
    </reaction>
</comment>
<keyword evidence="4" id="KW-0547">Nucleotide-binding</keyword>
<keyword evidence="3" id="KW-0808">Transferase</keyword>
<accession>A0AAQ3QLW1</accession>
<feature type="coiled-coil region" evidence="9">
    <location>
        <begin position="487"/>
        <end position="535"/>
    </location>
</feature>